<reference evidence="1" key="1">
    <citation type="submission" date="2014-05" db="EMBL/GenBank/DDBJ databases">
        <authorList>
            <person name="Chronopoulou M."/>
        </authorList>
    </citation>
    <scope>NUCLEOTIDE SEQUENCE</scope>
    <source>
        <tissue evidence="1">Whole organism</tissue>
    </source>
</reference>
<name>A0A0K2V010_LEPSM</name>
<dbReference type="AlphaFoldDB" id="A0A0K2V010"/>
<feature type="non-terminal residue" evidence="1">
    <location>
        <position position="1"/>
    </location>
</feature>
<evidence type="ECO:0000313" key="1">
    <source>
        <dbReference type="EMBL" id="CDW43321.1"/>
    </source>
</evidence>
<sequence>VLLSESLFNISSLRISPWDIPLSPWILGTVSSRID</sequence>
<protein>
    <submittedName>
        <fullName evidence="1">Uncharacterized protein</fullName>
    </submittedName>
</protein>
<organism evidence="1">
    <name type="scientific">Lepeophtheirus salmonis</name>
    <name type="common">Salmon louse</name>
    <name type="synonym">Caligus salmonis</name>
    <dbReference type="NCBI Taxonomy" id="72036"/>
    <lineage>
        <taxon>Eukaryota</taxon>
        <taxon>Metazoa</taxon>
        <taxon>Ecdysozoa</taxon>
        <taxon>Arthropoda</taxon>
        <taxon>Crustacea</taxon>
        <taxon>Multicrustacea</taxon>
        <taxon>Hexanauplia</taxon>
        <taxon>Copepoda</taxon>
        <taxon>Siphonostomatoida</taxon>
        <taxon>Caligidae</taxon>
        <taxon>Lepeophtheirus</taxon>
    </lineage>
</organism>
<dbReference type="EMBL" id="HACA01025960">
    <property type="protein sequence ID" value="CDW43321.1"/>
    <property type="molecule type" value="Transcribed_RNA"/>
</dbReference>
<proteinExistence type="predicted"/>
<accession>A0A0K2V010</accession>